<evidence type="ECO:0000313" key="3">
    <source>
        <dbReference type="Proteomes" id="UP000260680"/>
    </source>
</evidence>
<evidence type="ECO:0000256" key="1">
    <source>
        <dbReference type="SAM" id="MobiDB-lite"/>
    </source>
</evidence>
<feature type="region of interest" description="Disordered" evidence="1">
    <location>
        <begin position="1"/>
        <end position="22"/>
    </location>
</feature>
<name>A0A3E2N5Z4_9FIRM</name>
<dbReference type="EMBL" id="QOHO01000088">
    <property type="protein sequence ID" value="RFZ76374.1"/>
    <property type="molecule type" value="Genomic_DNA"/>
</dbReference>
<gene>
    <name evidence="2" type="ORF">DS742_23950</name>
</gene>
<protein>
    <submittedName>
        <fullName evidence="2">Uncharacterized protein</fullName>
    </submittedName>
</protein>
<dbReference type="AlphaFoldDB" id="A0A3E2N5Z4"/>
<dbReference type="Proteomes" id="UP000260680">
    <property type="component" value="Unassembled WGS sequence"/>
</dbReference>
<proteinExistence type="predicted"/>
<comment type="caution">
    <text evidence="2">The sequence shown here is derived from an EMBL/GenBank/DDBJ whole genome shotgun (WGS) entry which is preliminary data.</text>
</comment>
<sequence length="86" mass="10304">MSRDSIHGRIERKSFKKQEGDAMNKEFERCCRLMAKLMEKYGSMVLRDIAKELRYRPERHIVNVDGKKSRFTTYVKRFAVYQLRAA</sequence>
<evidence type="ECO:0000313" key="2">
    <source>
        <dbReference type="EMBL" id="RFZ76374.1"/>
    </source>
</evidence>
<organism evidence="2 3">
    <name type="scientific">Lacrimispora amygdalina</name>
    <dbReference type="NCBI Taxonomy" id="253257"/>
    <lineage>
        <taxon>Bacteria</taxon>
        <taxon>Bacillati</taxon>
        <taxon>Bacillota</taxon>
        <taxon>Clostridia</taxon>
        <taxon>Lachnospirales</taxon>
        <taxon>Lachnospiraceae</taxon>
        <taxon>Lacrimispora</taxon>
    </lineage>
</organism>
<reference evidence="2 3" key="1">
    <citation type="submission" date="2018-07" db="EMBL/GenBank/DDBJ databases">
        <title>New species, Clostridium PI-S10-A1B.</title>
        <authorList>
            <person name="Krishna G."/>
            <person name="Summeta K."/>
            <person name="Shikha S."/>
            <person name="Prabhu P.B."/>
            <person name="Suresh K."/>
        </authorList>
    </citation>
    <scope>NUCLEOTIDE SEQUENCE [LARGE SCALE GENOMIC DNA]</scope>
    <source>
        <strain evidence="2 3">PI-S10-A1B</strain>
    </source>
</reference>
<accession>A0A3E2N5Z4</accession>